<dbReference type="Proteomes" id="UP000298493">
    <property type="component" value="Unassembled WGS sequence"/>
</dbReference>
<organism evidence="1 2">
    <name type="scientific">Venturia nashicola</name>
    <dbReference type="NCBI Taxonomy" id="86259"/>
    <lineage>
        <taxon>Eukaryota</taxon>
        <taxon>Fungi</taxon>
        <taxon>Dikarya</taxon>
        <taxon>Ascomycota</taxon>
        <taxon>Pezizomycotina</taxon>
        <taxon>Dothideomycetes</taxon>
        <taxon>Pleosporomycetidae</taxon>
        <taxon>Venturiales</taxon>
        <taxon>Venturiaceae</taxon>
        <taxon>Venturia</taxon>
    </lineage>
</organism>
<sequence>MFGKLTYLCLFELDAEVGQLSLFLFREAVWLGAMGGSAGDCGVISRSKTPLRLRTRGDLDRSSPPFFSSEAHWYSGAKTTAVTKCQDSHWDSGAKTTAVTKCQDTHWDSGAKTTAVTKCQDTHWAAIWKGVGMEECDLDASGLTCHQVEATLSWGNGVPCVIRKICLTSLDAYLHSKVMARRAYQVSIWFATLLADGGNHRPVDRMKCPSLLPDRHRYLVGNDFVMKEASILLYVLQRWSWTFPSGGRGQSSSLRRPGTVRLNPLAATQECPVMENKTSDGLMESKMGQIGNGSVDDGSLDDGETPREGFSWHCWAHRTQITRQALKKTCTSAIIPEQSLAPMQDRLTMRNPLAIIGMIAIQT</sequence>
<keyword evidence="2" id="KW-1185">Reference proteome</keyword>
<evidence type="ECO:0000313" key="1">
    <source>
        <dbReference type="EMBL" id="TID24388.1"/>
    </source>
</evidence>
<name>A0A4Z1P8Z9_9PEZI</name>
<comment type="caution">
    <text evidence="1">The sequence shown here is derived from an EMBL/GenBank/DDBJ whole genome shotgun (WGS) entry which is preliminary data.</text>
</comment>
<protein>
    <submittedName>
        <fullName evidence="1">Uncharacterized protein</fullName>
    </submittedName>
</protein>
<proteinExistence type="predicted"/>
<reference evidence="1 2" key="1">
    <citation type="submission" date="2019-04" db="EMBL/GenBank/DDBJ databases">
        <title>High contiguity whole genome sequence and gene annotation resource for two Venturia nashicola isolates.</title>
        <authorList>
            <person name="Prokchorchik M."/>
            <person name="Won K."/>
            <person name="Lee Y."/>
            <person name="Choi E.D."/>
            <person name="Segonzac C."/>
            <person name="Sohn K.H."/>
        </authorList>
    </citation>
    <scope>NUCLEOTIDE SEQUENCE [LARGE SCALE GENOMIC DNA]</scope>
    <source>
        <strain evidence="1 2">PRI2</strain>
    </source>
</reference>
<accession>A0A4Z1P8Z9</accession>
<dbReference type="AlphaFoldDB" id="A0A4Z1P8Z9"/>
<dbReference type="EMBL" id="SNSC02000005">
    <property type="protein sequence ID" value="TID24388.1"/>
    <property type="molecule type" value="Genomic_DNA"/>
</dbReference>
<gene>
    <name evidence="1" type="ORF">E6O75_ATG02753</name>
</gene>
<evidence type="ECO:0000313" key="2">
    <source>
        <dbReference type="Proteomes" id="UP000298493"/>
    </source>
</evidence>